<keyword evidence="3" id="KW-0233">DNA recombination</keyword>
<organism evidence="5 6">
    <name type="scientific">Geodia barretti</name>
    <name type="common">Barrett's horny sponge</name>
    <dbReference type="NCBI Taxonomy" id="519541"/>
    <lineage>
        <taxon>Eukaryota</taxon>
        <taxon>Metazoa</taxon>
        <taxon>Porifera</taxon>
        <taxon>Demospongiae</taxon>
        <taxon>Heteroscleromorpha</taxon>
        <taxon>Tetractinellida</taxon>
        <taxon>Astrophorina</taxon>
        <taxon>Geodiidae</taxon>
        <taxon>Geodia</taxon>
    </lineage>
</organism>
<dbReference type="PROSITE" id="PS51898">
    <property type="entry name" value="TYR_RECOMBINASE"/>
    <property type="match status" value="1"/>
</dbReference>
<sequence>MKAGREHRVPLSDAALEVLRRAKALDDNSGLVFPSLYKPGRELSDMTLTKLLRDLGLADRATVHGFRTSFKTWYMETTDTPWAVGEAALAHTLGNSTEAAYARSDLFEKRRTLMQQWGSFVSKA</sequence>
<evidence type="ECO:0000259" key="4">
    <source>
        <dbReference type="PROSITE" id="PS51898"/>
    </source>
</evidence>
<dbReference type="InterPro" id="IPR002104">
    <property type="entry name" value="Integrase_catalytic"/>
</dbReference>
<dbReference type="InterPro" id="IPR011010">
    <property type="entry name" value="DNA_brk_join_enz"/>
</dbReference>
<keyword evidence="6" id="KW-1185">Reference proteome</keyword>
<dbReference type="PANTHER" id="PTHR30629">
    <property type="entry name" value="PROPHAGE INTEGRASE"/>
    <property type="match status" value="1"/>
</dbReference>
<name>A0AA35R8Z7_GEOBA</name>
<proteinExistence type="inferred from homology"/>
<evidence type="ECO:0000256" key="3">
    <source>
        <dbReference type="ARBA" id="ARBA00023172"/>
    </source>
</evidence>
<dbReference type="GO" id="GO:0015074">
    <property type="term" value="P:DNA integration"/>
    <property type="evidence" value="ECO:0007669"/>
    <property type="project" value="UniProtKB-KW"/>
</dbReference>
<gene>
    <name evidence="5" type="ORF">GBAR_LOCUS4787</name>
</gene>
<dbReference type="SUPFAM" id="SSF56349">
    <property type="entry name" value="DNA breaking-rejoining enzymes"/>
    <property type="match status" value="1"/>
</dbReference>
<protein>
    <submittedName>
        <fullName evidence="5">Prophage integrase IntA</fullName>
    </submittedName>
</protein>
<reference evidence="5" key="1">
    <citation type="submission" date="2023-03" db="EMBL/GenBank/DDBJ databases">
        <authorList>
            <person name="Steffen K."/>
            <person name="Cardenas P."/>
        </authorList>
    </citation>
    <scope>NUCLEOTIDE SEQUENCE</scope>
</reference>
<dbReference type="InterPro" id="IPR013762">
    <property type="entry name" value="Integrase-like_cat_sf"/>
</dbReference>
<evidence type="ECO:0000313" key="5">
    <source>
        <dbReference type="EMBL" id="CAI8006562.1"/>
    </source>
</evidence>
<comment type="caution">
    <text evidence="5">The sequence shown here is derived from an EMBL/GenBank/DDBJ whole genome shotgun (WGS) entry which is preliminary data.</text>
</comment>
<dbReference type="Pfam" id="PF00589">
    <property type="entry name" value="Phage_integrase"/>
    <property type="match status" value="1"/>
</dbReference>
<keyword evidence="2" id="KW-0229">DNA integration</keyword>
<dbReference type="EMBL" id="CASHTH010000696">
    <property type="protein sequence ID" value="CAI8006562.1"/>
    <property type="molecule type" value="Genomic_DNA"/>
</dbReference>
<dbReference type="AlphaFoldDB" id="A0AA35R8Z7"/>
<evidence type="ECO:0000313" key="6">
    <source>
        <dbReference type="Proteomes" id="UP001174909"/>
    </source>
</evidence>
<dbReference type="InterPro" id="IPR050808">
    <property type="entry name" value="Phage_Integrase"/>
</dbReference>
<dbReference type="PANTHER" id="PTHR30629:SF2">
    <property type="entry name" value="PROPHAGE INTEGRASE INTS-RELATED"/>
    <property type="match status" value="1"/>
</dbReference>
<evidence type="ECO:0000256" key="2">
    <source>
        <dbReference type="ARBA" id="ARBA00022908"/>
    </source>
</evidence>
<evidence type="ECO:0000256" key="1">
    <source>
        <dbReference type="ARBA" id="ARBA00008857"/>
    </source>
</evidence>
<feature type="domain" description="Tyr recombinase" evidence="4">
    <location>
        <begin position="1"/>
        <end position="114"/>
    </location>
</feature>
<accession>A0AA35R8Z7</accession>
<dbReference type="GO" id="GO:0003677">
    <property type="term" value="F:DNA binding"/>
    <property type="evidence" value="ECO:0007669"/>
    <property type="project" value="InterPro"/>
</dbReference>
<dbReference type="Gene3D" id="1.10.443.10">
    <property type="entry name" value="Intergrase catalytic core"/>
    <property type="match status" value="1"/>
</dbReference>
<dbReference type="Proteomes" id="UP001174909">
    <property type="component" value="Unassembled WGS sequence"/>
</dbReference>
<comment type="similarity">
    <text evidence="1">Belongs to the 'phage' integrase family.</text>
</comment>
<dbReference type="GO" id="GO:0006310">
    <property type="term" value="P:DNA recombination"/>
    <property type="evidence" value="ECO:0007669"/>
    <property type="project" value="UniProtKB-KW"/>
</dbReference>